<feature type="compositionally biased region" description="Basic and acidic residues" evidence="1">
    <location>
        <begin position="1"/>
        <end position="12"/>
    </location>
</feature>
<protein>
    <submittedName>
        <fullName evidence="3">Basic proline-rich protein-like</fullName>
    </submittedName>
</protein>
<feature type="compositionally biased region" description="Low complexity" evidence="1">
    <location>
        <begin position="28"/>
        <end position="42"/>
    </location>
</feature>
<accession>A0A8B8SK54</accession>
<organism evidence="2 3">
    <name type="scientific">Camelus ferus</name>
    <name type="common">Wild bactrian camel</name>
    <name type="synonym">Camelus bactrianus ferus</name>
    <dbReference type="NCBI Taxonomy" id="419612"/>
    <lineage>
        <taxon>Eukaryota</taxon>
        <taxon>Metazoa</taxon>
        <taxon>Chordata</taxon>
        <taxon>Craniata</taxon>
        <taxon>Vertebrata</taxon>
        <taxon>Euteleostomi</taxon>
        <taxon>Mammalia</taxon>
        <taxon>Eutheria</taxon>
        <taxon>Laurasiatheria</taxon>
        <taxon>Artiodactyla</taxon>
        <taxon>Tylopoda</taxon>
        <taxon>Camelidae</taxon>
        <taxon>Camelus</taxon>
    </lineage>
</organism>
<dbReference type="RefSeq" id="XP_032330608.1">
    <property type="nucleotide sequence ID" value="XM_032474717.1"/>
</dbReference>
<keyword evidence="2" id="KW-1185">Reference proteome</keyword>
<reference evidence="3" key="1">
    <citation type="submission" date="2025-08" db="UniProtKB">
        <authorList>
            <consortium name="RefSeq"/>
        </authorList>
    </citation>
    <scope>IDENTIFICATION</scope>
    <source>
        <tissue evidence="3">Ear skin</tissue>
    </source>
</reference>
<dbReference type="Proteomes" id="UP000694856">
    <property type="component" value="Chromosome X"/>
</dbReference>
<proteinExistence type="predicted"/>
<sequence>MARLCAKRDSPPPRHAQGAGRDSPGLPRGVRGTRAAEAAAGAQLGSPPPIGFLASPRQGQPGRAEQTESESDPVGCEPPGEPPAPAGAPSSSSAALCAWLPTCPEPLPPPPACVPFGPVLRSASATPLSGLRLQPARKRALRAATPAPGPRLPGSPSRWLRARPLAPRDLAVPQLSDAAEQLRRKIPETFANS</sequence>
<feature type="region of interest" description="Disordered" evidence="1">
    <location>
        <begin position="138"/>
        <end position="160"/>
    </location>
</feature>
<dbReference type="KEGG" id="cfr:116661889"/>
<evidence type="ECO:0000256" key="1">
    <source>
        <dbReference type="SAM" id="MobiDB-lite"/>
    </source>
</evidence>
<dbReference type="GeneID" id="116661889"/>
<evidence type="ECO:0000313" key="3">
    <source>
        <dbReference type="RefSeq" id="XP_032330608.1"/>
    </source>
</evidence>
<gene>
    <name evidence="3" type="primary">LOC116661889</name>
</gene>
<name>A0A8B8SK54_CAMFR</name>
<evidence type="ECO:0000313" key="2">
    <source>
        <dbReference type="Proteomes" id="UP000694856"/>
    </source>
</evidence>
<dbReference type="AlphaFoldDB" id="A0A8B8SK54"/>
<feature type="region of interest" description="Disordered" evidence="1">
    <location>
        <begin position="1"/>
        <end position="93"/>
    </location>
</feature>